<keyword evidence="4 9" id="KW-0810">Translation regulation</keyword>
<dbReference type="InterPro" id="IPR002143">
    <property type="entry name" value="Ribosomal_uL1"/>
</dbReference>
<dbReference type="Gene3D" id="3.40.50.790">
    <property type="match status" value="1"/>
</dbReference>
<dbReference type="AlphaFoldDB" id="A0A2A4X885"/>
<dbReference type="GO" id="GO:0003735">
    <property type="term" value="F:structural constituent of ribosome"/>
    <property type="evidence" value="ECO:0007669"/>
    <property type="project" value="InterPro"/>
</dbReference>
<dbReference type="PANTHER" id="PTHR36427">
    <property type="entry name" value="54S RIBOSOMAL PROTEIN L1, MITOCHONDRIAL"/>
    <property type="match status" value="1"/>
</dbReference>
<evidence type="ECO:0000256" key="5">
    <source>
        <dbReference type="ARBA" id="ARBA00022884"/>
    </source>
</evidence>
<dbReference type="SUPFAM" id="SSF56808">
    <property type="entry name" value="Ribosomal protein L1"/>
    <property type="match status" value="1"/>
</dbReference>
<dbReference type="Gene3D" id="3.30.190.20">
    <property type="match status" value="1"/>
</dbReference>
<comment type="caution">
    <text evidence="11">The sequence shown here is derived from an EMBL/GenBank/DDBJ whole genome shotgun (WGS) entry which is preliminary data.</text>
</comment>
<evidence type="ECO:0000256" key="1">
    <source>
        <dbReference type="ARBA" id="ARBA00010531"/>
    </source>
</evidence>
<dbReference type="EMBL" id="NVUK01000007">
    <property type="protein sequence ID" value="PCI78275.1"/>
    <property type="molecule type" value="Genomic_DNA"/>
</dbReference>
<keyword evidence="9" id="KW-0820">tRNA-binding</keyword>
<comment type="function">
    <text evidence="9">Binds directly to 23S rRNA. The L1 stalk is quite mobile in the ribosome, and is involved in E site tRNA release.</text>
</comment>
<dbReference type="HAMAP" id="MF_01318_B">
    <property type="entry name" value="Ribosomal_uL1_B"/>
    <property type="match status" value="1"/>
</dbReference>
<dbReference type="InterPro" id="IPR028364">
    <property type="entry name" value="Ribosomal_uL1/biogenesis"/>
</dbReference>
<evidence type="ECO:0000256" key="6">
    <source>
        <dbReference type="ARBA" id="ARBA00022980"/>
    </source>
</evidence>
<dbReference type="Pfam" id="PF00687">
    <property type="entry name" value="Ribosomal_L1"/>
    <property type="match status" value="1"/>
</dbReference>
<dbReference type="Proteomes" id="UP000218775">
    <property type="component" value="Unassembled WGS sequence"/>
</dbReference>
<comment type="function">
    <text evidence="9">Protein L1 is also a translational repressor protein, it controls the translation of the L11 operon by binding to its mRNA.</text>
</comment>
<gene>
    <name evidence="9" type="primary">rplA</name>
    <name evidence="11" type="ORF">COB21_01200</name>
</gene>
<evidence type="ECO:0000256" key="8">
    <source>
        <dbReference type="ARBA" id="ARBA00035241"/>
    </source>
</evidence>
<dbReference type="FunFam" id="3.40.50.790:FF:000001">
    <property type="entry name" value="50S ribosomal protein L1"/>
    <property type="match status" value="1"/>
</dbReference>
<dbReference type="InterPro" id="IPR023674">
    <property type="entry name" value="Ribosomal_uL1-like"/>
</dbReference>
<evidence type="ECO:0000256" key="7">
    <source>
        <dbReference type="ARBA" id="ARBA00023274"/>
    </source>
</evidence>
<evidence type="ECO:0000256" key="10">
    <source>
        <dbReference type="RuleBase" id="RU000659"/>
    </source>
</evidence>
<dbReference type="GO" id="GO:0006417">
    <property type="term" value="P:regulation of translation"/>
    <property type="evidence" value="ECO:0007669"/>
    <property type="project" value="UniProtKB-KW"/>
</dbReference>
<organism evidence="11 12">
    <name type="scientific">Aerophobetes bacterium</name>
    <dbReference type="NCBI Taxonomy" id="2030807"/>
    <lineage>
        <taxon>Bacteria</taxon>
        <taxon>Candidatus Aerophobota</taxon>
    </lineage>
</organism>
<sequence>MKLAKRQKKINEVVDISKKYSLKQAVEVLKKCPPAKFDESIELSLILGVDPKKSDQQVRGTVSLPSGTGKSIRIVALCKGDNVKKATEAGADHVGDTDIIAKIKGGWTDFDVLVVTPDMMRDVGKLGKILGPRGLMPSPKGGTVTTDIAKAIDEVKKGKIEFKVDKNSVINSFIGKLSFTVDQIMANLEELLSAIIKAKPSSSKGVYMKGLYLSTTMGPGINIDVNALNIN</sequence>
<keyword evidence="6 9" id="KW-0689">Ribosomal protein</keyword>
<keyword evidence="5 9" id="KW-0694">RNA-binding</keyword>
<dbReference type="PIRSF" id="PIRSF002155">
    <property type="entry name" value="Ribosomal_L1"/>
    <property type="match status" value="1"/>
</dbReference>
<keyword evidence="7 9" id="KW-0687">Ribonucleoprotein</keyword>
<protein>
    <recommendedName>
        <fullName evidence="8 9">Large ribosomal subunit protein uL1</fullName>
    </recommendedName>
</protein>
<keyword evidence="2 9" id="KW-0678">Repressor</keyword>
<comment type="subunit">
    <text evidence="9">Part of the 50S ribosomal subunit.</text>
</comment>
<evidence type="ECO:0000256" key="9">
    <source>
        <dbReference type="HAMAP-Rule" id="MF_01318"/>
    </source>
</evidence>
<dbReference type="InterPro" id="IPR023673">
    <property type="entry name" value="Ribosomal_uL1_CS"/>
</dbReference>
<dbReference type="NCBIfam" id="TIGR01169">
    <property type="entry name" value="rplA_bact"/>
    <property type="match status" value="1"/>
</dbReference>
<dbReference type="InterPro" id="IPR005878">
    <property type="entry name" value="Ribosom_uL1_bac-type"/>
</dbReference>
<evidence type="ECO:0000313" key="11">
    <source>
        <dbReference type="EMBL" id="PCI78275.1"/>
    </source>
</evidence>
<keyword evidence="3 9" id="KW-0699">rRNA-binding</keyword>
<dbReference type="PANTHER" id="PTHR36427:SF3">
    <property type="entry name" value="LARGE RIBOSOMAL SUBUNIT PROTEIN UL1M"/>
    <property type="match status" value="1"/>
</dbReference>
<evidence type="ECO:0000256" key="2">
    <source>
        <dbReference type="ARBA" id="ARBA00022491"/>
    </source>
</evidence>
<dbReference type="GO" id="GO:0006412">
    <property type="term" value="P:translation"/>
    <property type="evidence" value="ECO:0007669"/>
    <property type="project" value="UniProtKB-UniRule"/>
</dbReference>
<dbReference type="GO" id="GO:0019843">
    <property type="term" value="F:rRNA binding"/>
    <property type="evidence" value="ECO:0007669"/>
    <property type="project" value="UniProtKB-UniRule"/>
</dbReference>
<dbReference type="GO" id="GO:0015934">
    <property type="term" value="C:large ribosomal subunit"/>
    <property type="evidence" value="ECO:0007669"/>
    <property type="project" value="InterPro"/>
</dbReference>
<comment type="similarity">
    <text evidence="1 9 10">Belongs to the universal ribosomal protein uL1 family.</text>
</comment>
<dbReference type="GO" id="GO:0000049">
    <property type="term" value="F:tRNA binding"/>
    <property type="evidence" value="ECO:0007669"/>
    <property type="project" value="UniProtKB-KW"/>
</dbReference>
<name>A0A2A4X885_UNCAE</name>
<dbReference type="PROSITE" id="PS01199">
    <property type="entry name" value="RIBOSOMAL_L1"/>
    <property type="match status" value="1"/>
</dbReference>
<dbReference type="CDD" id="cd00403">
    <property type="entry name" value="Ribosomal_L1"/>
    <property type="match status" value="1"/>
</dbReference>
<accession>A0A2A4X885</accession>
<dbReference type="InterPro" id="IPR016095">
    <property type="entry name" value="Ribosomal_uL1_3-a/b-sand"/>
</dbReference>
<reference evidence="12" key="1">
    <citation type="submission" date="2017-08" db="EMBL/GenBank/DDBJ databases">
        <title>A dynamic microbial community with high functional redundancy inhabits the cold, oxic subseafloor aquifer.</title>
        <authorList>
            <person name="Tully B.J."/>
            <person name="Wheat C.G."/>
            <person name="Glazer B.T."/>
            <person name="Huber J.A."/>
        </authorList>
    </citation>
    <scope>NUCLEOTIDE SEQUENCE [LARGE SCALE GENOMIC DNA]</scope>
</reference>
<evidence type="ECO:0000256" key="3">
    <source>
        <dbReference type="ARBA" id="ARBA00022730"/>
    </source>
</evidence>
<proteinExistence type="inferred from homology"/>
<evidence type="ECO:0000256" key="4">
    <source>
        <dbReference type="ARBA" id="ARBA00022845"/>
    </source>
</evidence>
<evidence type="ECO:0000313" key="12">
    <source>
        <dbReference type="Proteomes" id="UP000218775"/>
    </source>
</evidence>